<organism evidence="4">
    <name type="scientific">viral metagenome</name>
    <dbReference type="NCBI Taxonomy" id="1070528"/>
    <lineage>
        <taxon>unclassified sequences</taxon>
        <taxon>metagenomes</taxon>
        <taxon>organismal metagenomes</taxon>
    </lineage>
</organism>
<feature type="region of interest" description="Disordered" evidence="1">
    <location>
        <begin position="121"/>
        <end position="144"/>
    </location>
</feature>
<reference evidence="4" key="1">
    <citation type="submission" date="2020-03" db="EMBL/GenBank/DDBJ databases">
        <title>The deep terrestrial virosphere.</title>
        <authorList>
            <person name="Holmfeldt K."/>
            <person name="Nilsson E."/>
            <person name="Simone D."/>
            <person name="Lopez-Fernandez M."/>
            <person name="Wu X."/>
            <person name="de Brujin I."/>
            <person name="Lundin D."/>
            <person name="Andersson A."/>
            <person name="Bertilsson S."/>
            <person name="Dopson M."/>
        </authorList>
    </citation>
    <scope>NUCLEOTIDE SEQUENCE</scope>
    <source>
        <strain evidence="4">MM415A01032</strain>
    </source>
</reference>
<sequence length="231" mass="26165">MTRPLKQTVDYFPHYADASERVTIFTLQSKYGNDGYAFWFKILELLAKSEGHYIDYSKASAWQFIVGRTGVNEEKATNILATLADLDAIDKEMAEKKIIWSQNFVDNISDAYKRRQVSLPVRPGSQPVAEPAKKKQGPAPVDTSSILDPDFGACIALWEDNKGLMSPYTLEQLTALYDEYPEGWLLDAIKEAIEQGKLSLAYVKAILKRWQAEGRTSNKPAPFERQEYTLD</sequence>
<evidence type="ECO:0000259" key="2">
    <source>
        <dbReference type="Pfam" id="PF07261"/>
    </source>
</evidence>
<dbReference type="InterPro" id="IPR034829">
    <property type="entry name" value="DnaD-like_sf"/>
</dbReference>
<dbReference type="InterPro" id="IPR006343">
    <property type="entry name" value="DnaB/C_C"/>
</dbReference>
<evidence type="ECO:0000313" key="4">
    <source>
        <dbReference type="EMBL" id="QJA78671.1"/>
    </source>
</evidence>
<feature type="domain" description="Lin1244/Lin1753-like N-terminal" evidence="3">
    <location>
        <begin position="11"/>
        <end position="103"/>
    </location>
</feature>
<evidence type="ECO:0000259" key="3">
    <source>
        <dbReference type="Pfam" id="PF14297"/>
    </source>
</evidence>
<gene>
    <name evidence="4" type="ORF">MM415A01032_0003</name>
</gene>
<accession>A0A6M3KAJ4</accession>
<evidence type="ECO:0008006" key="5">
    <source>
        <dbReference type="Google" id="ProtNLM"/>
    </source>
</evidence>
<dbReference type="EMBL" id="MT142348">
    <property type="protein sequence ID" value="QJA78671.1"/>
    <property type="molecule type" value="Genomic_DNA"/>
</dbReference>
<dbReference type="NCBIfam" id="TIGR01446">
    <property type="entry name" value="DnaD_dom"/>
    <property type="match status" value="1"/>
</dbReference>
<protein>
    <recommendedName>
        <fullName evidence="5">Lin1244/Lin1753-like N-terminal domain-containing protein</fullName>
    </recommendedName>
</protein>
<proteinExistence type="predicted"/>
<dbReference type="InterPro" id="IPR025400">
    <property type="entry name" value="Lin1244/Lin1753-like_N"/>
</dbReference>
<dbReference type="Gene3D" id="1.10.10.630">
    <property type="entry name" value="DnaD domain-like"/>
    <property type="match status" value="1"/>
</dbReference>
<dbReference type="Pfam" id="PF07261">
    <property type="entry name" value="DnaB_2"/>
    <property type="match status" value="1"/>
</dbReference>
<evidence type="ECO:0000256" key="1">
    <source>
        <dbReference type="SAM" id="MobiDB-lite"/>
    </source>
</evidence>
<dbReference type="SUPFAM" id="SSF158499">
    <property type="entry name" value="DnaD domain-like"/>
    <property type="match status" value="1"/>
</dbReference>
<name>A0A6M3KAJ4_9ZZZZ</name>
<dbReference type="AlphaFoldDB" id="A0A6M3KAJ4"/>
<dbReference type="Pfam" id="PF14297">
    <property type="entry name" value="Lin1244_N"/>
    <property type="match status" value="1"/>
</dbReference>
<feature type="domain" description="DnaB/C C-terminal" evidence="2">
    <location>
        <begin position="156"/>
        <end position="217"/>
    </location>
</feature>